<evidence type="ECO:0000259" key="5">
    <source>
        <dbReference type="Pfam" id="PF00496"/>
    </source>
</evidence>
<dbReference type="PANTHER" id="PTHR30290:SF9">
    <property type="entry name" value="OLIGOPEPTIDE-BINDING PROTEIN APPA"/>
    <property type="match status" value="1"/>
</dbReference>
<feature type="domain" description="Solute-binding protein family 5" evidence="5">
    <location>
        <begin position="129"/>
        <end position="475"/>
    </location>
</feature>
<dbReference type="Gene3D" id="3.90.76.10">
    <property type="entry name" value="Dipeptide-binding Protein, Domain 1"/>
    <property type="match status" value="1"/>
</dbReference>
<dbReference type="PIRSF" id="PIRSF002741">
    <property type="entry name" value="MppA"/>
    <property type="match status" value="1"/>
</dbReference>
<evidence type="ECO:0000313" key="6">
    <source>
        <dbReference type="EMBL" id="CAA9561142.1"/>
    </source>
</evidence>
<dbReference type="InterPro" id="IPR006311">
    <property type="entry name" value="TAT_signal"/>
</dbReference>
<evidence type="ECO:0000256" key="2">
    <source>
        <dbReference type="ARBA" id="ARBA00022448"/>
    </source>
</evidence>
<comment type="similarity">
    <text evidence="1">Belongs to the bacterial solute-binding protein 5 family.</text>
</comment>
<evidence type="ECO:0000256" key="4">
    <source>
        <dbReference type="SAM" id="Phobius"/>
    </source>
</evidence>
<dbReference type="Pfam" id="PF00496">
    <property type="entry name" value="SBP_bac_5"/>
    <property type="match status" value="1"/>
</dbReference>
<keyword evidence="4" id="KW-0472">Membrane</keyword>
<dbReference type="InterPro" id="IPR030678">
    <property type="entry name" value="Peptide/Ni-bd"/>
</dbReference>
<organism evidence="6">
    <name type="scientific">uncultured Thermomicrobiales bacterium</name>
    <dbReference type="NCBI Taxonomy" id="1645740"/>
    <lineage>
        <taxon>Bacteria</taxon>
        <taxon>Pseudomonadati</taxon>
        <taxon>Thermomicrobiota</taxon>
        <taxon>Thermomicrobia</taxon>
        <taxon>Thermomicrobiales</taxon>
        <taxon>environmental samples</taxon>
    </lineage>
</organism>
<keyword evidence="4" id="KW-0812">Transmembrane</keyword>
<keyword evidence="2" id="KW-0813">Transport</keyword>
<dbReference type="PANTHER" id="PTHR30290">
    <property type="entry name" value="PERIPLASMIC BINDING COMPONENT OF ABC TRANSPORTER"/>
    <property type="match status" value="1"/>
</dbReference>
<dbReference type="Gene3D" id="3.40.190.10">
    <property type="entry name" value="Periplasmic binding protein-like II"/>
    <property type="match status" value="1"/>
</dbReference>
<evidence type="ECO:0000256" key="3">
    <source>
        <dbReference type="ARBA" id="ARBA00022729"/>
    </source>
</evidence>
<dbReference type="GO" id="GO:0030288">
    <property type="term" value="C:outer membrane-bounded periplasmic space"/>
    <property type="evidence" value="ECO:0007669"/>
    <property type="project" value="UniProtKB-ARBA"/>
</dbReference>
<dbReference type="GO" id="GO:0043190">
    <property type="term" value="C:ATP-binding cassette (ABC) transporter complex"/>
    <property type="evidence" value="ECO:0007669"/>
    <property type="project" value="InterPro"/>
</dbReference>
<dbReference type="PROSITE" id="PS51318">
    <property type="entry name" value="TAT"/>
    <property type="match status" value="1"/>
</dbReference>
<dbReference type="SUPFAM" id="SSF53850">
    <property type="entry name" value="Periplasmic binding protein-like II"/>
    <property type="match status" value="1"/>
</dbReference>
<evidence type="ECO:0000256" key="1">
    <source>
        <dbReference type="ARBA" id="ARBA00005695"/>
    </source>
</evidence>
<protein>
    <recommendedName>
        <fullName evidence="5">Solute-binding protein family 5 domain-containing protein</fullName>
    </recommendedName>
</protein>
<gene>
    <name evidence="6" type="ORF">AVDCRST_MAG19-1804</name>
</gene>
<feature type="non-terminal residue" evidence="6">
    <location>
        <position position="528"/>
    </location>
</feature>
<sequence>MDGRPAREVGRFGLVEKGTTMDAGSADGAERREAVRGGRAASALDRRSLLRAVAVGGVGAAVIGLGWAPRALAQATPGSSPPARVAELMIDLPAEPPTLDPALAYDADAWSVVHSVYDALVQYGPDGVPEPLLAESLTLLDPLTYEVRLRPGVVFHNGEPFDARSVTASVAHLVDPDVNSQVAEIFRVIERVEEVEPLLVRLRLTGPAPWLPAQMAAWLAMLPPAYAADPTTDLGANPIGTGPYRFAGWNRGSEVALEANPDYFATSPKGRPVADRVAYRFVPDAGTRVADLLAGAGDLVRAVPVDQTETVESGGARVVVQPLSGSAWVRVPTDEAPFDDVRVRRALNHAVDVDAVRVALLGDAGARLPNFFVPGGLGFDPDLRPYAYDPDRARALLAEAGHPDGFATTLEHSADERADVVTAIAGMLEAVGVRAEVRSVEKATFNGTWTDPSAAPLRFVTWRPLFDPYTLLDLLIANGGYLSRHDNPTAQPLIDAAAVETDPAARAELYRQLGRVLHDEPAAIYLYG</sequence>
<dbReference type="AlphaFoldDB" id="A0A6J4V060"/>
<dbReference type="InterPro" id="IPR039424">
    <property type="entry name" value="SBP_5"/>
</dbReference>
<dbReference type="CDD" id="cd00995">
    <property type="entry name" value="PBP2_NikA_DppA_OppA_like"/>
    <property type="match status" value="1"/>
</dbReference>
<name>A0A6J4V060_9BACT</name>
<accession>A0A6J4V060</accession>
<dbReference type="EMBL" id="CADCWL010000077">
    <property type="protein sequence ID" value="CAA9561142.1"/>
    <property type="molecule type" value="Genomic_DNA"/>
</dbReference>
<dbReference type="InterPro" id="IPR000914">
    <property type="entry name" value="SBP_5_dom"/>
</dbReference>
<keyword evidence="4" id="KW-1133">Transmembrane helix</keyword>
<reference evidence="6" key="1">
    <citation type="submission" date="2020-02" db="EMBL/GenBank/DDBJ databases">
        <authorList>
            <person name="Meier V. D."/>
        </authorList>
    </citation>
    <scope>NUCLEOTIDE SEQUENCE</scope>
    <source>
        <strain evidence="6">AVDCRST_MAG19</strain>
    </source>
</reference>
<proteinExistence type="inferred from homology"/>
<feature type="transmembrane region" description="Helical" evidence="4">
    <location>
        <begin position="49"/>
        <end position="68"/>
    </location>
</feature>
<dbReference type="Gene3D" id="3.10.105.10">
    <property type="entry name" value="Dipeptide-binding Protein, Domain 3"/>
    <property type="match status" value="1"/>
</dbReference>
<dbReference type="GO" id="GO:1904680">
    <property type="term" value="F:peptide transmembrane transporter activity"/>
    <property type="evidence" value="ECO:0007669"/>
    <property type="project" value="TreeGrafter"/>
</dbReference>
<dbReference type="GO" id="GO:0015833">
    <property type="term" value="P:peptide transport"/>
    <property type="evidence" value="ECO:0007669"/>
    <property type="project" value="TreeGrafter"/>
</dbReference>
<keyword evidence="3" id="KW-0732">Signal</keyword>